<dbReference type="AlphaFoldDB" id="A0A6M3MB40"/>
<proteinExistence type="predicted"/>
<sequence length="179" mass="20517">MESPGTRGLQQGTVHGYDGWAEKLRDRYLQKVSGVSAGGLLGIKPGVNKVRDNLVYVGPSFIHEFGDSAHHMSMMRTVEREIDEYGDEEDYIPGTGPSNLRFWFHELLDDYFFYSIQRWISHWVGGGKLASLLRDILGFFWGFNCGFPPRDVALYTVWRMRGHKPLAEFRKVGGQWTKI</sequence>
<organism evidence="2">
    <name type="scientific">viral metagenome</name>
    <dbReference type="NCBI Taxonomy" id="1070528"/>
    <lineage>
        <taxon>unclassified sequences</taxon>
        <taxon>metagenomes</taxon>
        <taxon>organismal metagenomes</taxon>
    </lineage>
</organism>
<accession>A0A6M3MB40</accession>
<dbReference type="EMBL" id="MT143697">
    <property type="protein sequence ID" value="QJB00600.1"/>
    <property type="molecule type" value="Genomic_DNA"/>
</dbReference>
<evidence type="ECO:0000313" key="2">
    <source>
        <dbReference type="EMBL" id="QJB04724.1"/>
    </source>
</evidence>
<evidence type="ECO:0000313" key="1">
    <source>
        <dbReference type="EMBL" id="QJB00600.1"/>
    </source>
</evidence>
<protein>
    <submittedName>
        <fullName evidence="2">Uncharacterized protein</fullName>
    </submittedName>
</protein>
<reference evidence="2" key="1">
    <citation type="submission" date="2020-03" db="EMBL/GenBank/DDBJ databases">
        <title>The deep terrestrial virosphere.</title>
        <authorList>
            <person name="Holmfeldt K."/>
            <person name="Nilsson E."/>
            <person name="Simone D."/>
            <person name="Lopez-Fernandez M."/>
            <person name="Wu X."/>
            <person name="de Brujin I."/>
            <person name="Lundin D."/>
            <person name="Andersson A."/>
            <person name="Bertilsson S."/>
            <person name="Dopson M."/>
        </authorList>
    </citation>
    <scope>NUCLEOTIDE SEQUENCE</scope>
    <source>
        <strain evidence="1">MM171A00331</strain>
        <strain evidence="2">MM171B00210</strain>
    </source>
</reference>
<gene>
    <name evidence="1" type="ORF">MM171A00331_0017</name>
    <name evidence="2" type="ORF">MM171B00210_0035</name>
</gene>
<dbReference type="EMBL" id="MT143889">
    <property type="protein sequence ID" value="QJB04724.1"/>
    <property type="molecule type" value="Genomic_DNA"/>
</dbReference>
<name>A0A6M3MB40_9ZZZZ</name>